<reference evidence="1 2" key="1">
    <citation type="journal article" date="2017" name="Appl. Environ. Microbiol.">
        <title>Parallel evolution of two clades of a major Atlantic endemic Vibrio parahaemolyticus pathogen lineage by independent acquisition of related pathogenicity islands.</title>
        <authorList>
            <person name="Xu F."/>
            <person name="Gonzalez-Escalona N."/>
            <person name="Drees K.P."/>
            <person name="Sebra R.P."/>
            <person name="Cooper V.S."/>
            <person name="Jones S.H."/>
            <person name="Whistler C.A."/>
        </authorList>
    </citation>
    <scope>NUCLEOTIDE SEQUENCE [LARGE SCALE GENOMIC DNA]</scope>
    <source>
        <strain evidence="1 2">MAVP-3</strain>
    </source>
</reference>
<protein>
    <submittedName>
        <fullName evidence="1">Hybrid sensor histidine kinase/response regulator</fullName>
    </submittedName>
</protein>
<sequence length="227" mass="26348">MFKFYKKQKFKRLQSTLMTAFLVLSITPLTITAIFFLQSHSKDLQEQSTSHLLSVRDTKQQQILDYFEAQETEVMGFVRSELAYASGGRFYGLVNAFSRLGNDIEEARENAQQRYIEGSGDQIKTSILPESSNYVGSERYRLLHKRYHWAYLELLKRSDFNDILLVDINGNVTYSINKDDNYGTNLLTGRYKDSALGKTFKRLADDVNERRKVNEDYTPVIISDFEL</sequence>
<dbReference type="GO" id="GO:0016301">
    <property type="term" value="F:kinase activity"/>
    <property type="evidence" value="ECO:0007669"/>
    <property type="project" value="UniProtKB-KW"/>
</dbReference>
<dbReference type="AlphaFoldDB" id="A0A227JBP5"/>
<name>A0A227JBP5_VIBPH</name>
<accession>A0A227JBP5</accession>
<dbReference type="EMBL" id="NIXT01000975">
    <property type="protein sequence ID" value="OXE31805.1"/>
    <property type="molecule type" value="Genomic_DNA"/>
</dbReference>
<comment type="caution">
    <text evidence="1">The sequence shown here is derived from an EMBL/GenBank/DDBJ whole genome shotgun (WGS) entry which is preliminary data.</text>
</comment>
<evidence type="ECO:0000313" key="2">
    <source>
        <dbReference type="Proteomes" id="UP000214596"/>
    </source>
</evidence>
<dbReference type="Proteomes" id="UP000214596">
    <property type="component" value="Unassembled WGS sequence"/>
</dbReference>
<gene>
    <name evidence="1" type="ORF">CA163_15955</name>
</gene>
<keyword evidence="1" id="KW-0418">Kinase</keyword>
<feature type="non-terminal residue" evidence="1">
    <location>
        <position position="227"/>
    </location>
</feature>
<organism evidence="1 2">
    <name type="scientific">Vibrio parahaemolyticus</name>
    <dbReference type="NCBI Taxonomy" id="670"/>
    <lineage>
        <taxon>Bacteria</taxon>
        <taxon>Pseudomonadati</taxon>
        <taxon>Pseudomonadota</taxon>
        <taxon>Gammaproteobacteria</taxon>
        <taxon>Vibrionales</taxon>
        <taxon>Vibrionaceae</taxon>
        <taxon>Vibrio</taxon>
    </lineage>
</organism>
<proteinExistence type="predicted"/>
<evidence type="ECO:0000313" key="1">
    <source>
        <dbReference type="EMBL" id="OXE31805.1"/>
    </source>
</evidence>
<keyword evidence="1" id="KW-0808">Transferase</keyword>